<evidence type="ECO:0000313" key="1">
    <source>
        <dbReference type="EMBL" id="AYV80099.1"/>
    </source>
</evidence>
<proteinExistence type="predicted"/>
<gene>
    <name evidence="1" type="ORF">Gaeavirus9_9</name>
</gene>
<organism evidence="1">
    <name type="scientific">Gaeavirus sp</name>
    <dbReference type="NCBI Taxonomy" id="2487767"/>
    <lineage>
        <taxon>Viruses</taxon>
        <taxon>Varidnaviria</taxon>
        <taxon>Bamfordvirae</taxon>
        <taxon>Nucleocytoviricota</taxon>
        <taxon>Megaviricetes</taxon>
        <taxon>Imitervirales</taxon>
        <taxon>Mimiviridae</taxon>
        <taxon>Klosneuvirinae</taxon>
    </lineage>
</organism>
<reference evidence="1" key="1">
    <citation type="submission" date="2018-10" db="EMBL/GenBank/DDBJ databases">
        <title>Hidden diversity of soil giant viruses.</title>
        <authorList>
            <person name="Schulz F."/>
            <person name="Alteio L."/>
            <person name="Goudeau D."/>
            <person name="Ryan E.M."/>
            <person name="Malmstrom R.R."/>
            <person name="Blanchard J."/>
            <person name="Woyke T."/>
        </authorList>
    </citation>
    <scope>NUCLEOTIDE SEQUENCE</scope>
    <source>
        <strain evidence="1">GAV1</strain>
    </source>
</reference>
<dbReference type="EMBL" id="MK072207">
    <property type="protein sequence ID" value="AYV80099.1"/>
    <property type="molecule type" value="Genomic_DNA"/>
</dbReference>
<name>A0A3G5A3R8_9VIRU</name>
<protein>
    <submittedName>
        <fullName evidence="1">Uncharacterized protein</fullName>
    </submittedName>
</protein>
<accession>A0A3G5A3R8</accession>
<sequence length="42" mass="4707">MFSIINTDTAIIEDNNIDSYGLISNINLNNKNTTSKIITTFE</sequence>